<evidence type="ECO:0000313" key="2">
    <source>
        <dbReference type="Proteomes" id="UP000008207"/>
    </source>
</evidence>
<name>B8IT81_METNO</name>
<accession>B8IT81</accession>
<protein>
    <submittedName>
        <fullName evidence="1">Uncharacterized protein</fullName>
    </submittedName>
</protein>
<dbReference type="AlphaFoldDB" id="B8IT81"/>
<reference evidence="1 2" key="1">
    <citation type="submission" date="2009-01" db="EMBL/GenBank/DDBJ databases">
        <title>Complete sequence of chromosome of Methylobacterium nodulans ORS 2060.</title>
        <authorList>
            <consortium name="US DOE Joint Genome Institute"/>
            <person name="Lucas S."/>
            <person name="Copeland A."/>
            <person name="Lapidus A."/>
            <person name="Glavina del Rio T."/>
            <person name="Dalin E."/>
            <person name="Tice H."/>
            <person name="Bruce D."/>
            <person name="Goodwin L."/>
            <person name="Pitluck S."/>
            <person name="Sims D."/>
            <person name="Brettin T."/>
            <person name="Detter J.C."/>
            <person name="Han C."/>
            <person name="Larimer F."/>
            <person name="Land M."/>
            <person name="Hauser L."/>
            <person name="Kyrpides N."/>
            <person name="Ivanova N."/>
            <person name="Marx C.J."/>
            <person name="Richardson P."/>
        </authorList>
    </citation>
    <scope>NUCLEOTIDE SEQUENCE [LARGE SCALE GENOMIC DNA]</scope>
    <source>
        <strain evidence="2">LMG 21967 / CNCM I-2342 / ORS 2060</strain>
    </source>
</reference>
<gene>
    <name evidence="1" type="ordered locus">Mnod_1979</name>
</gene>
<dbReference type="eggNOG" id="ENOG502ZZDI">
    <property type="taxonomic scope" value="Bacteria"/>
</dbReference>
<dbReference type="Proteomes" id="UP000008207">
    <property type="component" value="Chromosome"/>
</dbReference>
<sequence length="100" mass="11003">MSAATATTRFAEADLKDDAKAERDRLFRAWLDAKRCAAESEDPADHAVVAQAYTAFMRAHLSREERDLLALEDEVARLTAENLRLGAAILQASTLVEEAV</sequence>
<keyword evidence="2" id="KW-1185">Reference proteome</keyword>
<dbReference type="RefSeq" id="WP_015928656.1">
    <property type="nucleotide sequence ID" value="NC_011894.1"/>
</dbReference>
<dbReference type="STRING" id="460265.Mnod_1979"/>
<dbReference type="KEGG" id="mno:Mnod_1979"/>
<organism evidence="1 2">
    <name type="scientific">Methylobacterium nodulans (strain LMG 21967 / CNCM I-2342 / ORS 2060)</name>
    <dbReference type="NCBI Taxonomy" id="460265"/>
    <lineage>
        <taxon>Bacteria</taxon>
        <taxon>Pseudomonadati</taxon>
        <taxon>Pseudomonadota</taxon>
        <taxon>Alphaproteobacteria</taxon>
        <taxon>Hyphomicrobiales</taxon>
        <taxon>Methylobacteriaceae</taxon>
        <taxon>Methylobacterium</taxon>
    </lineage>
</organism>
<dbReference type="HOGENOM" id="CLU_2302581_0_0_5"/>
<evidence type="ECO:0000313" key="1">
    <source>
        <dbReference type="EMBL" id="ACL56967.1"/>
    </source>
</evidence>
<proteinExistence type="predicted"/>
<dbReference type="OrthoDB" id="8005838at2"/>
<dbReference type="EMBL" id="CP001349">
    <property type="protein sequence ID" value="ACL56967.1"/>
    <property type="molecule type" value="Genomic_DNA"/>
</dbReference>